<dbReference type="SUPFAM" id="SSF56672">
    <property type="entry name" value="DNA/RNA polymerases"/>
    <property type="match status" value="1"/>
</dbReference>
<accession>A0A2C6KLY3</accession>
<evidence type="ECO:0000259" key="1">
    <source>
        <dbReference type="PROSITE" id="PS50878"/>
    </source>
</evidence>
<keyword evidence="2" id="KW-0808">Transferase</keyword>
<sequence>MVIDYRALNGITIKDDLAIIKHQVEAAEQDQWKTAFRTRYGTFQFTVMPFGLAGAPSRFQSLMQNIFLEELDEFVIVYLDDVLVYSKTKEEHLQHLQRVFTKMREQRLYVKLSKCEFCQQQVQYLGF</sequence>
<gene>
    <name evidence="2" type="ORF">CSUI_007634</name>
</gene>
<keyword evidence="2" id="KW-0695">RNA-directed DNA polymerase</keyword>
<dbReference type="OrthoDB" id="2013610at2759"/>
<evidence type="ECO:0000313" key="3">
    <source>
        <dbReference type="Proteomes" id="UP000221165"/>
    </source>
</evidence>
<dbReference type="Gene3D" id="3.30.70.270">
    <property type="match status" value="1"/>
</dbReference>
<dbReference type="InterPro" id="IPR000477">
    <property type="entry name" value="RT_dom"/>
</dbReference>
<dbReference type="PANTHER" id="PTHR24559">
    <property type="entry name" value="TRANSPOSON TY3-I GAG-POL POLYPROTEIN"/>
    <property type="match status" value="1"/>
</dbReference>
<dbReference type="InterPro" id="IPR043502">
    <property type="entry name" value="DNA/RNA_pol_sf"/>
</dbReference>
<dbReference type="AlphaFoldDB" id="A0A2C6KLY3"/>
<feature type="non-terminal residue" evidence="2">
    <location>
        <position position="127"/>
    </location>
</feature>
<organism evidence="2 3">
    <name type="scientific">Cystoisospora suis</name>
    <dbReference type="NCBI Taxonomy" id="483139"/>
    <lineage>
        <taxon>Eukaryota</taxon>
        <taxon>Sar</taxon>
        <taxon>Alveolata</taxon>
        <taxon>Apicomplexa</taxon>
        <taxon>Conoidasida</taxon>
        <taxon>Coccidia</taxon>
        <taxon>Eucoccidiorida</taxon>
        <taxon>Eimeriorina</taxon>
        <taxon>Sarcocystidae</taxon>
        <taxon>Cystoisospora</taxon>
    </lineage>
</organism>
<dbReference type="Pfam" id="PF00078">
    <property type="entry name" value="RVT_1"/>
    <property type="match status" value="1"/>
</dbReference>
<evidence type="ECO:0000313" key="2">
    <source>
        <dbReference type="EMBL" id="PHJ18537.1"/>
    </source>
</evidence>
<dbReference type="GO" id="GO:0003964">
    <property type="term" value="F:RNA-directed DNA polymerase activity"/>
    <property type="evidence" value="ECO:0007669"/>
    <property type="project" value="UniProtKB-KW"/>
</dbReference>
<dbReference type="Gene3D" id="3.10.10.10">
    <property type="entry name" value="HIV Type 1 Reverse Transcriptase, subunit A, domain 1"/>
    <property type="match status" value="1"/>
</dbReference>
<feature type="domain" description="Reverse transcriptase" evidence="1">
    <location>
        <begin position="1"/>
        <end position="127"/>
    </location>
</feature>
<dbReference type="PANTHER" id="PTHR24559:SF444">
    <property type="entry name" value="REVERSE TRANSCRIPTASE DOMAIN-CONTAINING PROTEIN"/>
    <property type="match status" value="1"/>
</dbReference>
<reference evidence="2 3" key="1">
    <citation type="journal article" date="2017" name="Int. J. Parasitol.">
        <title>The genome of the protozoan parasite Cystoisospora suis and a reverse vaccinology approach to identify vaccine candidates.</title>
        <authorList>
            <person name="Palmieri N."/>
            <person name="Shrestha A."/>
            <person name="Ruttkowski B."/>
            <person name="Beck T."/>
            <person name="Vogl C."/>
            <person name="Tomley F."/>
            <person name="Blake D.P."/>
            <person name="Joachim A."/>
        </authorList>
    </citation>
    <scope>NUCLEOTIDE SEQUENCE [LARGE SCALE GENOMIC DNA]</scope>
    <source>
        <strain evidence="2 3">Wien I</strain>
    </source>
</reference>
<comment type="caution">
    <text evidence="2">The sequence shown here is derived from an EMBL/GenBank/DDBJ whole genome shotgun (WGS) entry which is preliminary data.</text>
</comment>
<dbReference type="RefSeq" id="XP_067920243.1">
    <property type="nucleotide sequence ID" value="XM_068067779.1"/>
</dbReference>
<dbReference type="PROSITE" id="PS50878">
    <property type="entry name" value="RT_POL"/>
    <property type="match status" value="1"/>
</dbReference>
<protein>
    <submittedName>
        <fullName evidence="2">Rna-directed dna polymerase</fullName>
    </submittedName>
</protein>
<dbReference type="InterPro" id="IPR043128">
    <property type="entry name" value="Rev_trsase/Diguanyl_cyclase"/>
</dbReference>
<dbReference type="Proteomes" id="UP000221165">
    <property type="component" value="Unassembled WGS sequence"/>
</dbReference>
<name>A0A2C6KLY3_9APIC</name>
<dbReference type="FunFam" id="3.30.70.270:FF:000003">
    <property type="entry name" value="Transposon Ty3-G Gag-Pol polyprotein"/>
    <property type="match status" value="1"/>
</dbReference>
<dbReference type="VEuPathDB" id="ToxoDB:CSUI_007634"/>
<dbReference type="EMBL" id="MIGC01004089">
    <property type="protein sequence ID" value="PHJ18537.1"/>
    <property type="molecule type" value="Genomic_DNA"/>
</dbReference>
<dbReference type="GeneID" id="94430990"/>
<keyword evidence="2" id="KW-0548">Nucleotidyltransferase</keyword>
<keyword evidence="3" id="KW-1185">Reference proteome</keyword>
<dbReference type="CDD" id="cd01647">
    <property type="entry name" value="RT_LTR"/>
    <property type="match status" value="1"/>
</dbReference>
<proteinExistence type="predicted"/>
<dbReference type="InterPro" id="IPR053134">
    <property type="entry name" value="RNA-dir_DNA_polymerase"/>
</dbReference>